<reference evidence="1" key="1">
    <citation type="submission" date="2018-05" db="EMBL/GenBank/DDBJ databases">
        <authorList>
            <person name="Lanie J.A."/>
            <person name="Ng W.-L."/>
            <person name="Kazmierczak K.M."/>
            <person name="Andrzejewski T.M."/>
            <person name="Davidsen T.M."/>
            <person name="Wayne K.J."/>
            <person name="Tettelin H."/>
            <person name="Glass J.I."/>
            <person name="Rusch D."/>
            <person name="Podicherti R."/>
            <person name="Tsui H.-C.T."/>
            <person name="Winkler M.E."/>
        </authorList>
    </citation>
    <scope>NUCLEOTIDE SEQUENCE</scope>
</reference>
<evidence type="ECO:0000313" key="1">
    <source>
        <dbReference type="EMBL" id="SUZ54296.1"/>
    </source>
</evidence>
<organism evidence="1">
    <name type="scientific">marine metagenome</name>
    <dbReference type="NCBI Taxonomy" id="408172"/>
    <lineage>
        <taxon>unclassified sequences</taxon>
        <taxon>metagenomes</taxon>
        <taxon>ecological metagenomes</taxon>
    </lineage>
</organism>
<dbReference type="InterPro" id="IPR031876">
    <property type="entry name" value="DUF4760"/>
</dbReference>
<gene>
    <name evidence="1" type="ORF">METZ01_LOCUS7150</name>
</gene>
<dbReference type="EMBL" id="UINC01000379">
    <property type="protein sequence ID" value="SUZ54296.1"/>
    <property type="molecule type" value="Genomic_DNA"/>
</dbReference>
<proteinExistence type="predicted"/>
<sequence length="146" mass="17022">MLMSEQNPTYQDADLVLRIYDMRREAKMRASRHAINFGFWPKSYEDCKAIGDPGHEQNEAWRQVTSYWEMVYGMAKHGIVHADYWVENNGEGIFVFAKIAPHLAEIRKNGSPTAFQHVEWVATQTEAGKRIFEFLSRRVKARLESQ</sequence>
<dbReference type="Pfam" id="PF15956">
    <property type="entry name" value="DUF4760"/>
    <property type="match status" value="1"/>
</dbReference>
<accession>A0A381NI72</accession>
<dbReference type="AlphaFoldDB" id="A0A381NI72"/>
<name>A0A381NI72_9ZZZZ</name>
<protein>
    <submittedName>
        <fullName evidence="1">Uncharacterized protein</fullName>
    </submittedName>
</protein>